<dbReference type="PANTHER" id="PTHR42951">
    <property type="entry name" value="METALLO-BETA-LACTAMASE DOMAIN-CONTAINING"/>
    <property type="match status" value="1"/>
</dbReference>
<dbReference type="EMBL" id="CP040899">
    <property type="protein sequence ID" value="QDB78977.1"/>
    <property type="molecule type" value="Genomic_DNA"/>
</dbReference>
<accession>A0ABX5VKJ6</accession>
<keyword evidence="3" id="KW-1185">Reference proteome</keyword>
<protein>
    <submittedName>
        <fullName evidence="2">MBL fold metallo-hydrolase</fullName>
    </submittedName>
</protein>
<dbReference type="Gene3D" id="3.60.15.10">
    <property type="entry name" value="Ribonuclease Z/Hydroxyacylglutathione hydrolase-like"/>
    <property type="match status" value="1"/>
</dbReference>
<organism evidence="2 3">
    <name type="scientific">Georgenia wutianyii</name>
    <dbReference type="NCBI Taxonomy" id="2585135"/>
    <lineage>
        <taxon>Bacteria</taxon>
        <taxon>Bacillati</taxon>
        <taxon>Actinomycetota</taxon>
        <taxon>Actinomycetes</taxon>
        <taxon>Micrococcales</taxon>
        <taxon>Bogoriellaceae</taxon>
        <taxon>Georgenia</taxon>
    </lineage>
</organism>
<proteinExistence type="predicted"/>
<reference evidence="2 3" key="1">
    <citation type="submission" date="2019-05" db="EMBL/GenBank/DDBJ databases">
        <title>Georgenia *** sp. nov., and Georgenia *** sp. nov., isolated from the intestinal contents of plateau pika (Ochotona curzoniae) in the Qinghai-Tibet plateau of China.</title>
        <authorList>
            <person name="Tian Z."/>
        </authorList>
    </citation>
    <scope>NUCLEOTIDE SEQUENCE [LARGE SCALE GENOMIC DNA]</scope>
    <source>
        <strain evidence="2 3">Z294</strain>
    </source>
</reference>
<name>A0ABX5VKJ6_9MICO</name>
<dbReference type="InterPro" id="IPR036866">
    <property type="entry name" value="RibonucZ/Hydroxyglut_hydro"/>
</dbReference>
<dbReference type="InterPro" id="IPR001279">
    <property type="entry name" value="Metallo-B-lactamas"/>
</dbReference>
<dbReference type="Proteomes" id="UP000313948">
    <property type="component" value="Chromosome"/>
</dbReference>
<evidence type="ECO:0000259" key="1">
    <source>
        <dbReference type="SMART" id="SM00849"/>
    </source>
</evidence>
<dbReference type="RefSeq" id="WP_139948244.1">
    <property type="nucleotide sequence ID" value="NZ_CP040899.1"/>
</dbReference>
<evidence type="ECO:0000313" key="3">
    <source>
        <dbReference type="Proteomes" id="UP000313948"/>
    </source>
</evidence>
<dbReference type="SUPFAM" id="SSF56281">
    <property type="entry name" value="Metallo-hydrolase/oxidoreductase"/>
    <property type="match status" value="1"/>
</dbReference>
<sequence length="253" mass="27565">MEQVARHVWVVTSPTWLTTSTLVVDDDGACLLVDPALTPEEILALEQEVSRRGWHVAAGFSTHPHWDHVLWSAALPDVPRWATSVATDAATAEELTAQASRDLPGYRWDVIGGTTPLAPDTTEVPWTGPRAVVVPTPGHAPGHASLHLPEEGVLIAGDMLSDVEVPLLDDAPDAFEEYRHSLRRLADLDPRVVVPGHGRVAHRWVGHRRVHADERYLADLAAGTPPHDHRLADPRVRADHESQMALLSSRAGG</sequence>
<dbReference type="SMART" id="SM00849">
    <property type="entry name" value="Lactamase_B"/>
    <property type="match status" value="1"/>
</dbReference>
<dbReference type="Pfam" id="PF00753">
    <property type="entry name" value="Lactamase_B"/>
    <property type="match status" value="1"/>
</dbReference>
<feature type="domain" description="Metallo-beta-lactamase" evidence="1">
    <location>
        <begin position="17"/>
        <end position="197"/>
    </location>
</feature>
<evidence type="ECO:0000313" key="2">
    <source>
        <dbReference type="EMBL" id="QDB78977.1"/>
    </source>
</evidence>
<dbReference type="InterPro" id="IPR050855">
    <property type="entry name" value="NDM-1-like"/>
</dbReference>
<gene>
    <name evidence="2" type="ORF">FE251_06030</name>
</gene>
<dbReference type="PANTHER" id="PTHR42951:SF22">
    <property type="entry name" value="METALLO BETA-LACTAMASE SUPERFAMILY LIPOPROTEIN"/>
    <property type="match status" value="1"/>
</dbReference>